<keyword evidence="1 4" id="KW-0378">Hydrolase</keyword>
<dbReference type="InterPro" id="IPR020084">
    <property type="entry name" value="NUDIX_hydrolase_CS"/>
</dbReference>
<dbReference type="CDD" id="cd18888">
    <property type="entry name" value="NUDIX_ADPRase_Nudt5"/>
    <property type="match status" value="1"/>
</dbReference>
<feature type="compositionally biased region" description="Basic and acidic residues" evidence="2">
    <location>
        <begin position="150"/>
        <end position="184"/>
    </location>
</feature>
<feature type="region of interest" description="Disordered" evidence="2">
    <location>
        <begin position="1"/>
        <end position="28"/>
    </location>
</feature>
<evidence type="ECO:0000256" key="1">
    <source>
        <dbReference type="ARBA" id="ARBA00022801"/>
    </source>
</evidence>
<evidence type="ECO:0000256" key="2">
    <source>
        <dbReference type="SAM" id="MobiDB-lite"/>
    </source>
</evidence>
<dbReference type="GO" id="GO:0006753">
    <property type="term" value="P:nucleoside phosphate metabolic process"/>
    <property type="evidence" value="ECO:0007669"/>
    <property type="project" value="TreeGrafter"/>
</dbReference>
<dbReference type="GO" id="GO:0019693">
    <property type="term" value="P:ribose phosphate metabolic process"/>
    <property type="evidence" value="ECO:0007669"/>
    <property type="project" value="TreeGrafter"/>
</dbReference>
<organism evidence="4">
    <name type="scientific">Toxoplasma gondii (strain ATCC 50861 / VEG)</name>
    <dbReference type="NCBI Taxonomy" id="432359"/>
    <lineage>
        <taxon>Eukaryota</taxon>
        <taxon>Sar</taxon>
        <taxon>Alveolata</taxon>
        <taxon>Apicomplexa</taxon>
        <taxon>Conoidasida</taxon>
        <taxon>Coccidia</taxon>
        <taxon>Eucoccidiorida</taxon>
        <taxon>Eimeriorina</taxon>
        <taxon>Sarcocystidae</taxon>
        <taxon>Toxoplasma</taxon>
    </lineage>
</organism>
<dbReference type="AlphaFoldDB" id="A0A0F7UVF5"/>
<dbReference type="InterPro" id="IPR015797">
    <property type="entry name" value="NUDIX_hydrolase-like_dom_sf"/>
</dbReference>
<gene>
    <name evidence="4" type="ORF">BN1205_089160</name>
</gene>
<name>A0A0F7UVF5_TOXGV</name>
<dbReference type="PROSITE" id="PS00893">
    <property type="entry name" value="NUDIX_BOX"/>
    <property type="match status" value="1"/>
</dbReference>
<protein>
    <submittedName>
        <fullName evidence="4">Hydrolase, NUDIX family domain containing protein</fullName>
    </submittedName>
</protein>
<dbReference type="PANTHER" id="PTHR11839">
    <property type="entry name" value="UDP/ADP-SUGAR PYROPHOSPHATASE"/>
    <property type="match status" value="1"/>
</dbReference>
<reference evidence="4" key="1">
    <citation type="journal article" date="2015" name="PLoS ONE">
        <title>Comprehensive Evaluation of Toxoplasma gondii VEG and Neospora caninum LIV Genomes with Tachyzoite Stage Transcriptome and Proteome Defines Novel Transcript Features.</title>
        <authorList>
            <person name="Ramaprasad A."/>
            <person name="Mourier T."/>
            <person name="Naeem R."/>
            <person name="Malas T.B."/>
            <person name="Moussa E."/>
            <person name="Panigrahi A."/>
            <person name="Vermont S.J."/>
            <person name="Otto T.D."/>
            <person name="Wastling J."/>
            <person name="Pain A."/>
        </authorList>
    </citation>
    <scope>NUCLEOTIDE SEQUENCE</scope>
    <source>
        <strain evidence="4">VEG</strain>
    </source>
</reference>
<feature type="region of interest" description="Disordered" evidence="2">
    <location>
        <begin position="141"/>
        <end position="186"/>
    </location>
</feature>
<proteinExistence type="predicted"/>
<dbReference type="InterPro" id="IPR000086">
    <property type="entry name" value="NUDIX_hydrolase_dom"/>
</dbReference>
<dbReference type="Pfam" id="PF00293">
    <property type="entry name" value="NUDIX"/>
    <property type="match status" value="1"/>
</dbReference>
<evidence type="ECO:0000313" key="4">
    <source>
        <dbReference type="EMBL" id="CEL74036.1"/>
    </source>
</evidence>
<dbReference type="PROSITE" id="PS51462">
    <property type="entry name" value="NUDIX"/>
    <property type="match status" value="1"/>
</dbReference>
<dbReference type="PANTHER" id="PTHR11839:SF1">
    <property type="entry name" value="ADP-SUGAR PYROPHOSPHATASE"/>
    <property type="match status" value="1"/>
</dbReference>
<feature type="domain" description="Nudix hydrolase" evidence="3">
    <location>
        <begin position="194"/>
        <end position="340"/>
    </location>
</feature>
<accession>A0A0F7UVF5</accession>
<dbReference type="SUPFAM" id="SSF55811">
    <property type="entry name" value="Nudix"/>
    <property type="match status" value="1"/>
</dbReference>
<dbReference type="EMBL" id="LN714496">
    <property type="protein sequence ID" value="CEL74036.1"/>
    <property type="molecule type" value="Genomic_DNA"/>
</dbReference>
<dbReference type="GO" id="GO:0016787">
    <property type="term" value="F:hydrolase activity"/>
    <property type="evidence" value="ECO:0007669"/>
    <property type="project" value="UniProtKB-KW"/>
</dbReference>
<sequence>MNSVAPEPTVPNGLPATGPRPCASAGHRRLHPVGKTRHVRIEEMHRGDWLKLEKVTYKDATGSRELIWERFVRVTPLHADHTQVTQVPAVSNESSPSFRPEGEVDTDVEAVSDGNKSAAASCLQTLPASAGEENCYCSEAATSQPAGQTGREDVPEQKVLGRTDQHDGWRDEGRMASADGRLETTTDVPQENVEADSVAVVAIAHGGRTSKEDDSSIILVKQYRPAVDAVTVELPGGLVDKGEDVGTAAVRELREETGFVGTVVSVGPKVTQSTLGREELHLVTILVDLEASANVTPRQQLDTEEDIEVVVIPLRDLLQASHELNRFASEGYTIFDSLYSFAYGLHLQSGLLKNILPPSPQQPSGE</sequence>
<evidence type="ECO:0000259" key="3">
    <source>
        <dbReference type="PROSITE" id="PS51462"/>
    </source>
</evidence>
<dbReference type="Gene3D" id="3.90.79.10">
    <property type="entry name" value="Nucleoside Triphosphate Pyrophosphohydrolase"/>
    <property type="match status" value="1"/>
</dbReference>